<comment type="similarity">
    <text evidence="1">Belongs to the outer membrane factor (OMF) (TC 1.B.17) family.</text>
</comment>
<name>A0AAJ5X1G7_9BACT</name>
<dbReference type="Pfam" id="PF02321">
    <property type="entry name" value="OEP"/>
    <property type="match status" value="1"/>
</dbReference>
<dbReference type="PROSITE" id="PS51257">
    <property type="entry name" value="PROKAR_LIPOPROTEIN"/>
    <property type="match status" value="1"/>
</dbReference>
<evidence type="ECO:0000313" key="3">
    <source>
        <dbReference type="Proteomes" id="UP001220610"/>
    </source>
</evidence>
<dbReference type="Gene3D" id="1.20.1600.10">
    <property type="entry name" value="Outer membrane efflux proteins (OEP)"/>
    <property type="match status" value="1"/>
</dbReference>
<evidence type="ECO:0000256" key="1">
    <source>
        <dbReference type="ARBA" id="ARBA00007613"/>
    </source>
</evidence>
<dbReference type="SUPFAM" id="SSF56954">
    <property type="entry name" value="Outer membrane efflux proteins (OEP)"/>
    <property type="match status" value="1"/>
</dbReference>
<dbReference type="InterPro" id="IPR003423">
    <property type="entry name" value="OMP_efflux"/>
</dbReference>
<reference evidence="2" key="1">
    <citation type="submission" date="2023-03" db="EMBL/GenBank/DDBJ databases">
        <title>Andean soil-derived lignocellulolytic bacterial consortium as a source of novel taxa and putative plastic-active enzymes.</title>
        <authorList>
            <person name="Diaz-Garcia L."/>
            <person name="Chuvochina M."/>
            <person name="Feuerriegel G."/>
            <person name="Bunk B."/>
            <person name="Sproer C."/>
            <person name="Streit W.R."/>
            <person name="Rodriguez L.M."/>
            <person name="Overmann J."/>
            <person name="Jimenez D.J."/>
        </authorList>
    </citation>
    <scope>NUCLEOTIDE SEQUENCE</scope>
    <source>
        <strain evidence="2">MAG 7</strain>
    </source>
</reference>
<organism evidence="2 3">
    <name type="scientific">Candidatus Pseudobacter hemicellulosilyticus</name>
    <dbReference type="NCBI Taxonomy" id="3121375"/>
    <lineage>
        <taxon>Bacteria</taxon>
        <taxon>Pseudomonadati</taxon>
        <taxon>Bacteroidota</taxon>
        <taxon>Chitinophagia</taxon>
        <taxon>Chitinophagales</taxon>
        <taxon>Chitinophagaceae</taxon>
        <taxon>Pseudobacter</taxon>
    </lineage>
</organism>
<proteinExistence type="inferred from homology"/>
<dbReference type="PANTHER" id="PTHR30203:SF24">
    <property type="entry name" value="BLR4935 PROTEIN"/>
    <property type="match status" value="1"/>
</dbReference>
<protein>
    <submittedName>
        <fullName evidence="2">TolC family protein</fullName>
    </submittedName>
</protein>
<sequence>MKGMFPKQWHIAMACLAGCLLTACSGARYVDRKGVSDRVAANTGHTLTQQKTAGRFDLPPDVDLSDGLGEAEAVSLALWNNAQFQTDLADLQLASADVTTARIIQNPLLRYLAPNGTVQPSGYINFAIDFIWQRPARIAAAKLNAERVRDSMVQKGFTLIRDAQLAYTDLLLAQQRWSVTHENAVTRAEVNRLAGARLRNGDISELEAATTKADSASAADDLIRAGQAVTAAQIQLNYLLGIMPADTLIRLTPITADTLGAKLEKAAYIELALAYRPDIQAAKTGIAAAGKSLGWERSKIISFTATLNFQYLSNGGESGKNWLPNTSNPGFQAELPIFNRNQGNIQKAAATLEKASFQYYAVLQKAMSEVMQAYNQYEQSYQSYLLWNDNVLPPLATAVELARHTYERGDISYLPVLEAMRQLQNGQLRKAEITAQVRRSVSQLNYSIGQKQSN</sequence>
<accession>A0AAJ5X1G7</accession>
<dbReference type="InterPro" id="IPR010131">
    <property type="entry name" value="MdtP/NodT-like"/>
</dbReference>
<dbReference type="PANTHER" id="PTHR30203">
    <property type="entry name" value="OUTER MEMBRANE CATION EFFLUX PROTEIN"/>
    <property type="match status" value="1"/>
</dbReference>
<dbReference type="AlphaFoldDB" id="A0AAJ5X1G7"/>
<dbReference type="EMBL" id="CP119311">
    <property type="protein sequence ID" value="WEK38385.1"/>
    <property type="molecule type" value="Genomic_DNA"/>
</dbReference>
<dbReference type="GO" id="GO:0015562">
    <property type="term" value="F:efflux transmembrane transporter activity"/>
    <property type="evidence" value="ECO:0007669"/>
    <property type="project" value="InterPro"/>
</dbReference>
<evidence type="ECO:0000313" key="2">
    <source>
        <dbReference type="EMBL" id="WEK38385.1"/>
    </source>
</evidence>
<gene>
    <name evidence="2" type="ORF">P0Y53_12840</name>
</gene>
<dbReference type="Proteomes" id="UP001220610">
    <property type="component" value="Chromosome"/>
</dbReference>